<evidence type="ECO:0000313" key="1">
    <source>
        <dbReference type="EMBL" id="KAG5176623.1"/>
    </source>
</evidence>
<dbReference type="EMBL" id="JAFCMP010000535">
    <property type="protein sequence ID" value="KAG5176623.1"/>
    <property type="molecule type" value="Genomic_DNA"/>
</dbReference>
<comment type="caution">
    <text evidence="1">The sequence shown here is derived from an EMBL/GenBank/DDBJ whole genome shotgun (WGS) entry which is preliminary data.</text>
</comment>
<accession>A0A835YLE8</accession>
<sequence length="260" mass="28094">MKDGRGGTDANGGRINQFPVLPDSLITPELECLYSADHGRQHPMLTLPPNIQHLRVTCERVGEPEFAFSGPLGPLPPSLRTLVFDHPEGCAALPPLPPGLRELTLGEYEHALPAPLPPSLEALAIGEWSEQQRVRDALATASGGNLQRLSLLGWSPGGSLRSAIGPLPATLTHFTCWLVPINVEDEEDEQDEDSYSSNAQLPVLPQGVQELCVKGVALPAALPASPRIVQLGMDVDMTALEEPLHMPGRHVEVRYEYHAT</sequence>
<proteinExistence type="predicted"/>
<protein>
    <submittedName>
        <fullName evidence="1">Uncharacterized protein</fullName>
    </submittedName>
</protein>
<name>A0A835YLE8_9STRA</name>
<dbReference type="AlphaFoldDB" id="A0A835YLE8"/>
<evidence type="ECO:0000313" key="2">
    <source>
        <dbReference type="Proteomes" id="UP000664859"/>
    </source>
</evidence>
<gene>
    <name evidence="1" type="ORF">JKP88DRAFT_282634</name>
</gene>
<reference evidence="1" key="1">
    <citation type="submission" date="2021-02" db="EMBL/GenBank/DDBJ databases">
        <title>First Annotated Genome of the Yellow-green Alga Tribonema minus.</title>
        <authorList>
            <person name="Mahan K.M."/>
        </authorList>
    </citation>
    <scope>NUCLEOTIDE SEQUENCE</scope>
    <source>
        <strain evidence="1">UTEX B ZZ1240</strain>
    </source>
</reference>
<dbReference type="Proteomes" id="UP000664859">
    <property type="component" value="Unassembled WGS sequence"/>
</dbReference>
<organism evidence="1 2">
    <name type="scientific">Tribonema minus</name>
    <dbReference type="NCBI Taxonomy" id="303371"/>
    <lineage>
        <taxon>Eukaryota</taxon>
        <taxon>Sar</taxon>
        <taxon>Stramenopiles</taxon>
        <taxon>Ochrophyta</taxon>
        <taxon>PX clade</taxon>
        <taxon>Xanthophyceae</taxon>
        <taxon>Tribonematales</taxon>
        <taxon>Tribonemataceae</taxon>
        <taxon>Tribonema</taxon>
    </lineage>
</organism>
<keyword evidence="2" id="KW-1185">Reference proteome</keyword>